<accession>A0AAN8NA09</accession>
<name>A0AAN8NA09_9PEZI</name>
<dbReference type="Proteomes" id="UP001307849">
    <property type="component" value="Unassembled WGS sequence"/>
</dbReference>
<dbReference type="AlphaFoldDB" id="A0AAN8NA09"/>
<keyword evidence="2" id="KW-1185">Reference proteome</keyword>
<evidence type="ECO:0000313" key="2">
    <source>
        <dbReference type="Proteomes" id="UP001307849"/>
    </source>
</evidence>
<sequence length="183" mass="20633">MNAYVDDILRRSDVYHAELDVIIGSFSTVDTDLNSYSTQSTQIKQALGPYKANMADAMMRGSSWQPPAEAKNWGKVFQGYIDQISSLENQVKAANTSYQGILRTADAAFGRASEVHGPIPTYENHGLEELSANARKELTDKYRVRQKLLSDRKETIEGKVDRLLRELSLVKHEIQGLKDWLKV</sequence>
<reference evidence="1 2" key="1">
    <citation type="submission" date="2019-10" db="EMBL/GenBank/DDBJ databases">
        <authorList>
            <person name="Palmer J.M."/>
        </authorList>
    </citation>
    <scope>NUCLEOTIDE SEQUENCE [LARGE SCALE GENOMIC DNA]</scope>
    <source>
        <strain evidence="1 2">TWF506</strain>
    </source>
</reference>
<dbReference type="EMBL" id="JAVHJM010000007">
    <property type="protein sequence ID" value="KAK6510636.1"/>
    <property type="molecule type" value="Genomic_DNA"/>
</dbReference>
<proteinExistence type="predicted"/>
<gene>
    <name evidence="1" type="ORF">TWF506_009739</name>
</gene>
<comment type="caution">
    <text evidence="1">The sequence shown here is derived from an EMBL/GenBank/DDBJ whole genome shotgun (WGS) entry which is preliminary data.</text>
</comment>
<evidence type="ECO:0000313" key="1">
    <source>
        <dbReference type="EMBL" id="KAK6510636.1"/>
    </source>
</evidence>
<organism evidence="1 2">
    <name type="scientific">Arthrobotrys conoides</name>
    <dbReference type="NCBI Taxonomy" id="74498"/>
    <lineage>
        <taxon>Eukaryota</taxon>
        <taxon>Fungi</taxon>
        <taxon>Dikarya</taxon>
        <taxon>Ascomycota</taxon>
        <taxon>Pezizomycotina</taxon>
        <taxon>Orbiliomycetes</taxon>
        <taxon>Orbiliales</taxon>
        <taxon>Orbiliaceae</taxon>
        <taxon>Arthrobotrys</taxon>
    </lineage>
</organism>
<protein>
    <submittedName>
        <fullName evidence="1">Uncharacterized protein</fullName>
    </submittedName>
</protein>